<accession>W6YZ37</accession>
<evidence type="ECO:0000313" key="2">
    <source>
        <dbReference type="EMBL" id="EUC42850.1"/>
    </source>
</evidence>
<proteinExistence type="predicted"/>
<dbReference type="Proteomes" id="UP000054032">
    <property type="component" value="Unassembled WGS sequence"/>
</dbReference>
<feature type="compositionally biased region" description="Low complexity" evidence="1">
    <location>
        <begin position="64"/>
        <end position="82"/>
    </location>
</feature>
<evidence type="ECO:0000313" key="3">
    <source>
        <dbReference type="Proteomes" id="UP000054032"/>
    </source>
</evidence>
<dbReference type="RefSeq" id="XP_007690627.1">
    <property type="nucleotide sequence ID" value="XM_007692437.1"/>
</dbReference>
<dbReference type="KEGG" id="bor:COCMIDRAFT_39146"/>
<name>W6YZ37_COCMI</name>
<keyword evidence="3" id="KW-1185">Reference proteome</keyword>
<dbReference type="HOGENOM" id="CLU_165608_0_0_1"/>
<feature type="compositionally biased region" description="Gly residues" evidence="1">
    <location>
        <begin position="39"/>
        <end position="52"/>
    </location>
</feature>
<feature type="region of interest" description="Disordered" evidence="1">
    <location>
        <begin position="1"/>
        <end position="89"/>
    </location>
</feature>
<organism evidence="2 3">
    <name type="scientific">Bipolaris oryzae ATCC 44560</name>
    <dbReference type="NCBI Taxonomy" id="930090"/>
    <lineage>
        <taxon>Eukaryota</taxon>
        <taxon>Fungi</taxon>
        <taxon>Dikarya</taxon>
        <taxon>Ascomycota</taxon>
        <taxon>Pezizomycotina</taxon>
        <taxon>Dothideomycetes</taxon>
        <taxon>Pleosporomycetidae</taxon>
        <taxon>Pleosporales</taxon>
        <taxon>Pleosporineae</taxon>
        <taxon>Pleosporaceae</taxon>
        <taxon>Bipolaris</taxon>
    </lineage>
</organism>
<dbReference type="GeneID" id="19123619"/>
<dbReference type="AlphaFoldDB" id="W6YZ37"/>
<evidence type="ECO:0000256" key="1">
    <source>
        <dbReference type="SAM" id="MobiDB-lite"/>
    </source>
</evidence>
<dbReference type="EMBL" id="KI964047">
    <property type="protein sequence ID" value="EUC42850.1"/>
    <property type="molecule type" value="Genomic_DNA"/>
</dbReference>
<gene>
    <name evidence="2" type="ORF">COCMIDRAFT_39146</name>
</gene>
<protein>
    <submittedName>
        <fullName evidence="2">Uncharacterized protein</fullName>
    </submittedName>
</protein>
<reference evidence="2 3" key="1">
    <citation type="journal article" date="2013" name="PLoS Genet.">
        <title>Comparative genome structure, secondary metabolite, and effector coding capacity across Cochliobolus pathogens.</title>
        <authorList>
            <person name="Condon B.J."/>
            <person name="Leng Y."/>
            <person name="Wu D."/>
            <person name="Bushley K.E."/>
            <person name="Ohm R.A."/>
            <person name="Otillar R."/>
            <person name="Martin J."/>
            <person name="Schackwitz W."/>
            <person name="Grimwood J."/>
            <person name="MohdZainudin N."/>
            <person name="Xue C."/>
            <person name="Wang R."/>
            <person name="Manning V.A."/>
            <person name="Dhillon B."/>
            <person name="Tu Z.J."/>
            <person name="Steffenson B.J."/>
            <person name="Salamov A."/>
            <person name="Sun H."/>
            <person name="Lowry S."/>
            <person name="LaButti K."/>
            <person name="Han J."/>
            <person name="Copeland A."/>
            <person name="Lindquist E."/>
            <person name="Barry K."/>
            <person name="Schmutz J."/>
            <person name="Baker S.E."/>
            <person name="Ciuffetti L.M."/>
            <person name="Grigoriev I.V."/>
            <person name="Zhong S."/>
            <person name="Turgeon B.G."/>
        </authorList>
    </citation>
    <scope>NUCLEOTIDE SEQUENCE [LARGE SCALE GENOMIC DNA]</scope>
    <source>
        <strain evidence="2 3">ATCC 44560</strain>
    </source>
</reference>
<sequence>MEGCHVAPDQGAQVQGLQRHQGLFGDALDRPHSPPSGSHGQGYGHGGHGHGYAGRAECVQQRRASTPGATSSTTPDAASPAAEGTGLRE</sequence>